<evidence type="ECO:0000256" key="1">
    <source>
        <dbReference type="SAM" id="MobiDB-lite"/>
    </source>
</evidence>
<accession>A0A0N4T2J5</accession>
<sequence>MSRCRRTHRMVIKNKYAAVYEKASGKVLRVFNGFNGFVHFRDDFDVANRSGSVMKADSDEGCYSGENGLTNGNNDADEEVSSFFANQILGSISRLLSANSQADGKRAASTAIDNSSENDEVPSVFENIFHEHVEVNPFTSPFNEAGANDLDGPKAKRARDDLGNAREDWPTKESGSSMTIPMPMCIRLVELYRRCRAFLRTFSQKKEDRKARHQMWDAIDARLFEEFGIHSGVNRLKKKIQNIQAGARGKIEALRRETSNGIVPQDTNIRFTPAEMEMVRMLYQNGDKVLNTVNENNEPFYMQLEALMRRESSEKKIQLLENGQLERSPSSSNAKPVIYPQMLINQAVQNGNKKHVSQVTKEPQAMFNSVSCIAEPKNSPIVSLFSKPFDVLSAATHFPKTDTVPTSNGGHELAIMTELIARQINVLKRQEELQRRAELLFEQQLARESKIVDSIASLTKAASHLEQIGEFLLNTCRYGNINGDTSSPNNS</sequence>
<evidence type="ECO:0000313" key="4">
    <source>
        <dbReference type="WBParaSite" id="BPAG_0000242501-mRNA-1"/>
    </source>
</evidence>
<feature type="compositionally biased region" description="Basic and acidic residues" evidence="1">
    <location>
        <begin position="151"/>
        <end position="171"/>
    </location>
</feature>
<gene>
    <name evidence="2" type="ORF">BPAG_LOCUS2395</name>
</gene>
<dbReference type="AlphaFoldDB" id="A0A0N4T2J5"/>
<reference evidence="4" key="1">
    <citation type="submission" date="2017-02" db="UniProtKB">
        <authorList>
            <consortium name="WormBaseParasite"/>
        </authorList>
    </citation>
    <scope>IDENTIFICATION</scope>
</reference>
<feature type="region of interest" description="Disordered" evidence="1">
    <location>
        <begin position="144"/>
        <end position="176"/>
    </location>
</feature>
<dbReference type="WBParaSite" id="BPAG_0000242501-mRNA-1">
    <property type="protein sequence ID" value="BPAG_0000242501-mRNA-1"/>
    <property type="gene ID" value="BPAG_0000242501"/>
</dbReference>
<proteinExistence type="predicted"/>
<protein>
    <submittedName>
        <fullName evidence="4">HSF_DOMAIN domain-containing protein</fullName>
    </submittedName>
</protein>
<organism evidence="4">
    <name type="scientific">Brugia pahangi</name>
    <name type="common">Filarial nematode worm</name>
    <dbReference type="NCBI Taxonomy" id="6280"/>
    <lineage>
        <taxon>Eukaryota</taxon>
        <taxon>Metazoa</taxon>
        <taxon>Ecdysozoa</taxon>
        <taxon>Nematoda</taxon>
        <taxon>Chromadorea</taxon>
        <taxon>Rhabditida</taxon>
        <taxon>Spirurina</taxon>
        <taxon>Spiruromorpha</taxon>
        <taxon>Filarioidea</taxon>
        <taxon>Onchocercidae</taxon>
        <taxon>Brugia</taxon>
    </lineage>
</organism>
<dbReference type="Proteomes" id="UP000278627">
    <property type="component" value="Unassembled WGS sequence"/>
</dbReference>
<name>A0A0N4T2J5_BRUPA</name>
<keyword evidence="3" id="KW-1185">Reference proteome</keyword>
<reference evidence="2 3" key="2">
    <citation type="submission" date="2018-11" db="EMBL/GenBank/DDBJ databases">
        <authorList>
            <consortium name="Pathogen Informatics"/>
        </authorList>
    </citation>
    <scope>NUCLEOTIDE SEQUENCE [LARGE SCALE GENOMIC DNA]</scope>
</reference>
<evidence type="ECO:0000313" key="2">
    <source>
        <dbReference type="EMBL" id="VDN83581.1"/>
    </source>
</evidence>
<evidence type="ECO:0000313" key="3">
    <source>
        <dbReference type="Proteomes" id="UP000278627"/>
    </source>
</evidence>
<dbReference type="EMBL" id="UZAD01000340">
    <property type="protein sequence ID" value="VDN83581.1"/>
    <property type="molecule type" value="Genomic_DNA"/>
</dbReference>